<dbReference type="PROSITE" id="PS50949">
    <property type="entry name" value="HTH_GNTR"/>
    <property type="match status" value="1"/>
</dbReference>
<dbReference type="SMART" id="SM00345">
    <property type="entry name" value="HTH_GNTR"/>
    <property type="match status" value="1"/>
</dbReference>
<dbReference type="PANTHER" id="PTHR38445">
    <property type="entry name" value="HTH-TYPE TRANSCRIPTIONAL REPRESSOR YTRA"/>
    <property type="match status" value="1"/>
</dbReference>
<evidence type="ECO:0000313" key="5">
    <source>
        <dbReference type="EMBL" id="MDZ8161838.1"/>
    </source>
</evidence>
<dbReference type="SUPFAM" id="SSF46785">
    <property type="entry name" value="Winged helix' DNA-binding domain"/>
    <property type="match status" value="1"/>
</dbReference>
<feature type="domain" description="HTH gntR-type" evidence="4">
    <location>
        <begin position="11"/>
        <end position="79"/>
    </location>
</feature>
<dbReference type="Proteomes" id="UP001291912">
    <property type="component" value="Unassembled WGS sequence"/>
</dbReference>
<evidence type="ECO:0000259" key="4">
    <source>
        <dbReference type="PROSITE" id="PS50949"/>
    </source>
</evidence>
<sequence>MLIRIDPSRDVPLWEQVAASVRTGIAAGRMRAGERLPSAREVSASLDLNLHTVLRAYQELRDEGLVDMRRGRGAVVTDAAEGLRHLRDDIAALADRARGLGLAPGVLASLLADVEPAHTGARAHREQEDRS</sequence>
<keyword evidence="6" id="KW-1185">Reference proteome</keyword>
<evidence type="ECO:0000256" key="2">
    <source>
        <dbReference type="ARBA" id="ARBA00023125"/>
    </source>
</evidence>
<dbReference type="InterPro" id="IPR000524">
    <property type="entry name" value="Tscrpt_reg_HTH_GntR"/>
</dbReference>
<dbReference type="InterPro" id="IPR036388">
    <property type="entry name" value="WH-like_DNA-bd_sf"/>
</dbReference>
<comment type="caution">
    <text evidence="5">The sequence shown here is derived from an EMBL/GenBank/DDBJ whole genome shotgun (WGS) entry which is preliminary data.</text>
</comment>
<protein>
    <submittedName>
        <fullName evidence="5">GntR family transcriptional regulator</fullName>
    </submittedName>
</protein>
<dbReference type="Gene3D" id="1.10.10.10">
    <property type="entry name" value="Winged helix-like DNA-binding domain superfamily/Winged helix DNA-binding domain"/>
    <property type="match status" value="1"/>
</dbReference>
<name>A0ABU5N6W8_9MICO</name>
<dbReference type="InterPro" id="IPR036390">
    <property type="entry name" value="WH_DNA-bd_sf"/>
</dbReference>
<dbReference type="PANTHER" id="PTHR38445:SF7">
    <property type="entry name" value="GNTR-FAMILY TRANSCRIPTIONAL REGULATOR"/>
    <property type="match status" value="1"/>
</dbReference>
<organism evidence="5 6">
    <name type="scientific">Microbacterium aquimaris</name>
    <dbReference type="NCBI Taxonomy" id="459816"/>
    <lineage>
        <taxon>Bacteria</taxon>
        <taxon>Bacillati</taxon>
        <taxon>Actinomycetota</taxon>
        <taxon>Actinomycetes</taxon>
        <taxon>Micrococcales</taxon>
        <taxon>Microbacteriaceae</taxon>
        <taxon>Microbacterium</taxon>
    </lineage>
</organism>
<keyword evidence="2" id="KW-0238">DNA-binding</keyword>
<dbReference type="EMBL" id="JAWJYN010000002">
    <property type="protein sequence ID" value="MDZ8161838.1"/>
    <property type="molecule type" value="Genomic_DNA"/>
</dbReference>
<proteinExistence type="predicted"/>
<dbReference type="Pfam" id="PF00392">
    <property type="entry name" value="GntR"/>
    <property type="match status" value="1"/>
</dbReference>
<dbReference type="RefSeq" id="WP_194424356.1">
    <property type="nucleotide sequence ID" value="NZ_BAAAPT010000002.1"/>
</dbReference>
<evidence type="ECO:0000313" key="6">
    <source>
        <dbReference type="Proteomes" id="UP001291912"/>
    </source>
</evidence>
<evidence type="ECO:0000256" key="1">
    <source>
        <dbReference type="ARBA" id="ARBA00023015"/>
    </source>
</evidence>
<evidence type="ECO:0000256" key="3">
    <source>
        <dbReference type="ARBA" id="ARBA00023163"/>
    </source>
</evidence>
<gene>
    <name evidence="5" type="ORF">R2Q92_08280</name>
</gene>
<reference evidence="5 6" key="1">
    <citation type="submission" date="2023-10" db="EMBL/GenBank/DDBJ databases">
        <title>Microbacterium xanthum sp. nov., isolated from seaweed.</title>
        <authorList>
            <person name="Lee S.D."/>
        </authorList>
    </citation>
    <scope>NUCLEOTIDE SEQUENCE [LARGE SCALE GENOMIC DNA]</scope>
    <source>
        <strain evidence="5 6">KCTC 19124</strain>
    </source>
</reference>
<dbReference type="CDD" id="cd07377">
    <property type="entry name" value="WHTH_GntR"/>
    <property type="match status" value="1"/>
</dbReference>
<keyword evidence="3" id="KW-0804">Transcription</keyword>
<keyword evidence="1" id="KW-0805">Transcription regulation</keyword>
<accession>A0ABU5N6W8</accession>